<dbReference type="Proteomes" id="UP000093902">
    <property type="component" value="Unassembled WGS sequence"/>
</dbReference>
<proteinExistence type="predicted"/>
<dbReference type="RefSeq" id="WP_064937761.1">
    <property type="nucleotide sequence ID" value="NZ_LZSO01000050.1"/>
</dbReference>
<dbReference type="PANTHER" id="PTHR12526:SF510">
    <property type="entry name" value="D-INOSITOL 3-PHOSPHATE GLYCOSYLTRANSFERASE"/>
    <property type="match status" value="1"/>
</dbReference>
<evidence type="ECO:0000256" key="1">
    <source>
        <dbReference type="ARBA" id="ARBA00022676"/>
    </source>
</evidence>
<dbReference type="OrthoDB" id="477186at2"/>
<comment type="caution">
    <text evidence="5">The sequence shown here is derived from an EMBL/GenBank/DDBJ whole genome shotgun (WGS) entry which is preliminary data.</text>
</comment>
<name>A0A1A0QJ81_MYCPR</name>
<dbReference type="SUPFAM" id="SSF53756">
    <property type="entry name" value="UDP-Glycosyltransferase/glycogen phosphorylase"/>
    <property type="match status" value="1"/>
</dbReference>
<evidence type="ECO:0000313" key="6">
    <source>
        <dbReference type="Proteomes" id="UP000093902"/>
    </source>
</evidence>
<evidence type="ECO:0000313" key="5">
    <source>
        <dbReference type="EMBL" id="OBB22192.1"/>
    </source>
</evidence>
<dbReference type="Pfam" id="PF00534">
    <property type="entry name" value="Glycos_transf_1"/>
    <property type="match status" value="1"/>
</dbReference>
<dbReference type="EMBL" id="LZSO01000050">
    <property type="protein sequence ID" value="OBB22192.1"/>
    <property type="molecule type" value="Genomic_DNA"/>
</dbReference>
<dbReference type="Pfam" id="PF13439">
    <property type="entry name" value="Glyco_transf_4"/>
    <property type="match status" value="1"/>
</dbReference>
<feature type="domain" description="Glycosyltransferase subfamily 4-like N-terminal" evidence="4">
    <location>
        <begin position="43"/>
        <end position="167"/>
    </location>
</feature>
<dbReference type="GO" id="GO:0016757">
    <property type="term" value="F:glycosyltransferase activity"/>
    <property type="evidence" value="ECO:0007669"/>
    <property type="project" value="UniProtKB-KW"/>
</dbReference>
<sequence>MVTKTVRVLVIGPAPASPVSRGGMASVMRLMVDTADERFKVAAVPTFVDTHVAARLWVGIRGMTLASTEILLGRTDVLHVHLAHGGSVIRKALPLMAARLRGVPAVVHGHSFNFSGWLDPLPAGIRRLVRAALHADHWLVLGQSLATDYRRSLTLPHDLVEVLYNPVVIPSVRPRPSHNSRPLTVVSLGRLGRRKGTYDLVRAVELLPAETRAQLRIVLAGDGDVEQVRALVSAQHLAEVIEVAGWVEPPARDELLSHADIFVLPSYDEGLPMAVLEAMAHGAVPLTTPVGGIPEAITDGVDGLLVPPGEPALLAEALRRLTEDDELRTRLAEAARRRAETFDIAAWRTRLAELWLNLAARRSS</sequence>
<dbReference type="InterPro" id="IPR001296">
    <property type="entry name" value="Glyco_trans_1"/>
</dbReference>
<evidence type="ECO:0000259" key="3">
    <source>
        <dbReference type="Pfam" id="PF00534"/>
    </source>
</evidence>
<keyword evidence="1" id="KW-0328">Glycosyltransferase</keyword>
<dbReference type="PANTHER" id="PTHR12526">
    <property type="entry name" value="GLYCOSYLTRANSFERASE"/>
    <property type="match status" value="1"/>
</dbReference>
<accession>A0A1A0QJ81</accession>
<dbReference type="Gene3D" id="3.40.50.2000">
    <property type="entry name" value="Glycogen Phosphorylase B"/>
    <property type="match status" value="2"/>
</dbReference>
<organism evidence="5 6">
    <name type="scientific">Mycolicibacterium peregrinum</name>
    <name type="common">Mycobacterium peregrinum</name>
    <dbReference type="NCBI Taxonomy" id="43304"/>
    <lineage>
        <taxon>Bacteria</taxon>
        <taxon>Bacillati</taxon>
        <taxon>Actinomycetota</taxon>
        <taxon>Actinomycetes</taxon>
        <taxon>Mycobacteriales</taxon>
        <taxon>Mycobacteriaceae</taxon>
        <taxon>Mycolicibacterium</taxon>
    </lineage>
</organism>
<gene>
    <name evidence="5" type="ORF">A5792_06690</name>
</gene>
<dbReference type="CDD" id="cd03801">
    <property type="entry name" value="GT4_PimA-like"/>
    <property type="match status" value="1"/>
</dbReference>
<feature type="domain" description="Glycosyl transferase family 1" evidence="3">
    <location>
        <begin position="173"/>
        <end position="338"/>
    </location>
</feature>
<protein>
    <submittedName>
        <fullName evidence="5">Glycosyl transferase</fullName>
    </submittedName>
</protein>
<evidence type="ECO:0000259" key="4">
    <source>
        <dbReference type="Pfam" id="PF13439"/>
    </source>
</evidence>
<keyword evidence="2 5" id="KW-0808">Transferase</keyword>
<dbReference type="InterPro" id="IPR028098">
    <property type="entry name" value="Glyco_trans_4-like_N"/>
</dbReference>
<dbReference type="AlphaFoldDB" id="A0A1A0QJ81"/>
<evidence type="ECO:0000256" key="2">
    <source>
        <dbReference type="ARBA" id="ARBA00022679"/>
    </source>
</evidence>
<reference evidence="6" key="1">
    <citation type="submission" date="2016-06" db="EMBL/GenBank/DDBJ databases">
        <authorList>
            <person name="Sutton G."/>
            <person name="Brinkac L."/>
            <person name="Sanka R."/>
            <person name="Adams M."/>
            <person name="Lau E."/>
            <person name="Mehaffy C."/>
            <person name="Tameris M."/>
            <person name="Hatherill M."/>
            <person name="Hanekom W."/>
            <person name="Mahomed H."/>
            <person name="Mcshane H."/>
        </authorList>
    </citation>
    <scope>NUCLEOTIDE SEQUENCE [LARGE SCALE GENOMIC DNA]</scope>
    <source>
        <strain evidence="6">852002-51209_SCH5440388</strain>
    </source>
</reference>